<dbReference type="Pfam" id="PF13374">
    <property type="entry name" value="TPR_10"/>
    <property type="match status" value="2"/>
</dbReference>
<reference evidence="2 3" key="1">
    <citation type="submission" date="2023-11" db="EMBL/GenBank/DDBJ databases">
        <title>Actinomadura monticuli sp. nov., isolated from volcanic ash.</title>
        <authorList>
            <person name="Lee S.D."/>
            <person name="Yang H."/>
            <person name="Kim I.S."/>
        </authorList>
    </citation>
    <scope>NUCLEOTIDE SEQUENCE [LARGE SCALE GENOMIC DNA]</scope>
    <source>
        <strain evidence="2 3">DSM 45346</strain>
    </source>
</reference>
<accession>A0ABV4R2H3</accession>
<name>A0ABV4R2H3_9ACTN</name>
<evidence type="ECO:0000313" key="3">
    <source>
        <dbReference type="Proteomes" id="UP001569904"/>
    </source>
</evidence>
<organism evidence="2 3">
    <name type="scientific">Actinomadura chokoriensis</name>
    <dbReference type="NCBI Taxonomy" id="454156"/>
    <lineage>
        <taxon>Bacteria</taxon>
        <taxon>Bacillati</taxon>
        <taxon>Actinomycetota</taxon>
        <taxon>Actinomycetes</taxon>
        <taxon>Streptosporangiales</taxon>
        <taxon>Thermomonosporaceae</taxon>
        <taxon>Actinomadura</taxon>
    </lineage>
</organism>
<dbReference type="SUPFAM" id="SSF50494">
    <property type="entry name" value="Trypsin-like serine proteases"/>
    <property type="match status" value="1"/>
</dbReference>
<dbReference type="InterPro" id="IPR011990">
    <property type="entry name" value="TPR-like_helical_dom_sf"/>
</dbReference>
<dbReference type="Gene3D" id="1.25.40.10">
    <property type="entry name" value="Tetratricopeptide repeat domain"/>
    <property type="match status" value="1"/>
</dbReference>
<dbReference type="Pfam" id="PF13365">
    <property type="entry name" value="Trypsin_2"/>
    <property type="match status" value="1"/>
</dbReference>
<gene>
    <name evidence="2" type="ORF">SM436_25710</name>
</gene>
<dbReference type="EMBL" id="JAXCEH010000019">
    <property type="protein sequence ID" value="MFA1557087.1"/>
    <property type="molecule type" value="Genomic_DNA"/>
</dbReference>
<feature type="region of interest" description="Disordered" evidence="1">
    <location>
        <begin position="526"/>
        <end position="546"/>
    </location>
</feature>
<evidence type="ECO:0000256" key="1">
    <source>
        <dbReference type="SAM" id="MobiDB-lite"/>
    </source>
</evidence>
<dbReference type="RefSeq" id="WP_371943835.1">
    <property type="nucleotide sequence ID" value="NZ_JAXCEH010000019.1"/>
</dbReference>
<comment type="caution">
    <text evidence="2">The sequence shown here is derived from an EMBL/GenBank/DDBJ whole genome shotgun (WGS) entry which is preliminary data.</text>
</comment>
<proteinExistence type="predicted"/>
<keyword evidence="3" id="KW-1185">Reference proteome</keyword>
<dbReference type="Proteomes" id="UP001569904">
    <property type="component" value="Unassembled WGS sequence"/>
</dbReference>
<dbReference type="SUPFAM" id="SSF48452">
    <property type="entry name" value="TPR-like"/>
    <property type="match status" value="1"/>
</dbReference>
<sequence length="1027" mass="109805">MPEQARQGADVRRLADVRAGAGRQVKCSGTGYLVGPSLVLTCRHVLVDACEEHAKRAGTSHGCGRCRMWPELQVRIGQPADTPVDAGAGEETAGGGETLLPVRVSASLLWEHPSQDVALLRLDESVPGAEEWAPVQWGRSVTSTTLRYNGLGFPRATRDDDKTRFIEPLAGDVNQVSRDHDGFALNQDHGPRGEPVADSAWVGVSGAAVFVDSWLVGVVTVDDRRAHNRLRAVPITRCLNDAEFVRLVHDGTALEPVPEPVELADVVQARPVAARAATPGSLLAAAAEVVPFQGRTAQLGMLAEWRDNGSVGPRAADLAGVSVRLVTGEGGQGKTRLARQFIADSLDAGWVGGFTVTVSRAASDAQQQAQAERLADGVRACVEPVLVVCDYAEASPLFVETLLTGLLARPPHRPVRVLLLARASGAWWQDLHDLLGDEAAALLPLPPLADDDDMRREGYRAAVRGLATGLQRLPEPAVPEVVSHQWPTLAQQLTQTPPVLPVEFGNALTLQMTALLDLLQVASGQAAAPDRGTGQRPEQQLARHERDYHRRVAAGKGLLERDVLSATVARNSRERHAMALLDRAIAGLIMLGPCDDGLAAAIGALASTARAADVVEWLAALYPPSPIPGAGGNRELVVGEVQPDRLAEILLGTILTSDSTGSGSVPAVLSAVGAVSPIDQIAALADDLGTAQQALFALVRTATHPEFHDLVGEQTIQLIAAHPDPFATAAPFLATTPAHRGILLAGLQRLGEHAPDALTSQVWRANALLPRTSVSGAHLSATITGILTKLFRTLTHSNRDAYLPDLAASLNNHALRLAEVGRRTEALPVSEEAVTSYRELADTNRDAYLPNLATSLNNHAARLAEVGRRTEALPVSEEAVTSYRELADTNRDAYLPNLATSLNNHAAQLAEAGRRTEALPVSEEAVTSYRELADTNRDAYLPAYLRSLVVLGLTLIENTHAVDAVDPLLVVLSEQQSLSEEIQGLFRIAVDLLRRAYEQDAEGVTERFQELTDKEAPRWLREPPSQE</sequence>
<evidence type="ECO:0000313" key="2">
    <source>
        <dbReference type="EMBL" id="MFA1557087.1"/>
    </source>
</evidence>
<protein>
    <submittedName>
        <fullName evidence="2">Tetratricopeptide repeat protein</fullName>
    </submittedName>
</protein>
<dbReference type="InterPro" id="IPR009003">
    <property type="entry name" value="Peptidase_S1_PA"/>
</dbReference>